<dbReference type="Proteomes" id="UP000663891">
    <property type="component" value="Unassembled WGS sequence"/>
</dbReference>
<accession>A0A815MCH7</accession>
<organism evidence="1 2">
    <name type="scientific">Adineta steineri</name>
    <dbReference type="NCBI Taxonomy" id="433720"/>
    <lineage>
        <taxon>Eukaryota</taxon>
        <taxon>Metazoa</taxon>
        <taxon>Spiralia</taxon>
        <taxon>Gnathifera</taxon>
        <taxon>Rotifera</taxon>
        <taxon>Eurotatoria</taxon>
        <taxon>Bdelloidea</taxon>
        <taxon>Adinetida</taxon>
        <taxon>Adinetidae</taxon>
        <taxon>Adineta</taxon>
    </lineage>
</organism>
<dbReference type="EMBL" id="CAJNON010001060">
    <property type="protein sequence ID" value="CAF1422661.1"/>
    <property type="molecule type" value="Genomic_DNA"/>
</dbReference>
<sequence>MNPLPVDEADLCFLLAPRKNLFGLFEDTLKAKTFFQPIIDNLNKLQLNGLMINHTHFKFTFSTVVADNLAANWLGGVQTCFNHNYFFRRCYINYADKSSLTPLSDIQSRTIFDHDSIVQQILNDPNESPIMGVVGESPLHNLISFHSTTSLPADCMHDFLEGLCPVVIMLLLKEASSMRLIIHGENQFFNWNYHMNFYRHSSFLLSHK</sequence>
<dbReference type="AlphaFoldDB" id="A0A815MCH7"/>
<evidence type="ECO:0000313" key="2">
    <source>
        <dbReference type="Proteomes" id="UP000663891"/>
    </source>
</evidence>
<dbReference type="OrthoDB" id="10045355at2759"/>
<name>A0A815MCH7_9BILA</name>
<protein>
    <submittedName>
        <fullName evidence="1">Uncharacterized protein</fullName>
    </submittedName>
</protein>
<evidence type="ECO:0000313" key="1">
    <source>
        <dbReference type="EMBL" id="CAF1422661.1"/>
    </source>
</evidence>
<proteinExistence type="predicted"/>
<comment type="caution">
    <text evidence="1">The sequence shown here is derived from an EMBL/GenBank/DDBJ whole genome shotgun (WGS) entry which is preliminary data.</text>
</comment>
<reference evidence="1" key="1">
    <citation type="submission" date="2021-02" db="EMBL/GenBank/DDBJ databases">
        <authorList>
            <person name="Nowell W R."/>
        </authorList>
    </citation>
    <scope>NUCLEOTIDE SEQUENCE</scope>
</reference>
<gene>
    <name evidence="1" type="ORF">VCS650_LOCUS37807</name>
</gene>